<protein>
    <recommendedName>
        <fullName evidence="3">Helicase ATP-binding domain-containing protein</fullName>
    </recommendedName>
</protein>
<dbReference type="OrthoDB" id="9804145at2"/>
<keyword evidence="2" id="KW-0472">Membrane</keyword>
<dbReference type="GO" id="GO:0016787">
    <property type="term" value="F:hydrolase activity"/>
    <property type="evidence" value="ECO:0007669"/>
    <property type="project" value="InterPro"/>
</dbReference>
<dbReference type="Pfam" id="PF04851">
    <property type="entry name" value="ResIII"/>
    <property type="match status" value="1"/>
</dbReference>
<accession>A0A0G4K4Z1</accession>
<dbReference type="InterPro" id="IPR014001">
    <property type="entry name" value="Helicase_ATP-bd"/>
</dbReference>
<dbReference type="PANTHER" id="PTHR47396">
    <property type="entry name" value="TYPE I RESTRICTION ENZYME ECOKI R PROTEIN"/>
    <property type="match status" value="1"/>
</dbReference>
<dbReference type="InterPro" id="IPR027417">
    <property type="entry name" value="P-loop_NTPase"/>
</dbReference>
<dbReference type="GO" id="GO:0003677">
    <property type="term" value="F:DNA binding"/>
    <property type="evidence" value="ECO:0007669"/>
    <property type="project" value="InterPro"/>
</dbReference>
<evidence type="ECO:0000256" key="1">
    <source>
        <dbReference type="SAM" id="MobiDB-lite"/>
    </source>
</evidence>
<feature type="compositionally biased region" description="Basic and acidic residues" evidence="1">
    <location>
        <begin position="397"/>
        <end position="412"/>
    </location>
</feature>
<dbReference type="Proteomes" id="UP000043763">
    <property type="component" value="Unassembled WGS sequence"/>
</dbReference>
<feature type="domain" description="Helicase ATP-binding" evidence="3">
    <location>
        <begin position="53"/>
        <end position="259"/>
    </location>
</feature>
<keyword evidence="2" id="KW-1133">Transmembrane helix</keyword>
<dbReference type="SUPFAM" id="SSF52540">
    <property type="entry name" value="P-loop containing nucleoside triphosphate hydrolases"/>
    <property type="match status" value="2"/>
</dbReference>
<evidence type="ECO:0000313" key="4">
    <source>
        <dbReference type="EMBL" id="CRF32171.1"/>
    </source>
</evidence>
<reference evidence="5" key="1">
    <citation type="submission" date="2015-04" db="EMBL/GenBank/DDBJ databases">
        <authorList>
            <person name="Mushtaq Mamoona"/>
        </authorList>
    </citation>
    <scope>NUCLEOTIDE SEQUENCE [LARGE SCALE GENOMIC DNA]</scope>
    <source>
        <strain evidence="5">AN4859/03</strain>
    </source>
</reference>
<dbReference type="PANTHER" id="PTHR47396:SF1">
    <property type="entry name" value="ATP-DEPENDENT HELICASE IRC3-RELATED"/>
    <property type="match status" value="1"/>
</dbReference>
<dbReference type="EMBL" id="CVLB01000001">
    <property type="protein sequence ID" value="CRF32171.1"/>
    <property type="molecule type" value="Genomic_DNA"/>
</dbReference>
<name>A0A0G4K4Z1_9SPIR</name>
<dbReference type="GO" id="GO:0005524">
    <property type="term" value="F:ATP binding"/>
    <property type="evidence" value="ECO:0007669"/>
    <property type="project" value="InterPro"/>
</dbReference>
<dbReference type="GO" id="GO:0005829">
    <property type="term" value="C:cytosol"/>
    <property type="evidence" value="ECO:0007669"/>
    <property type="project" value="TreeGrafter"/>
</dbReference>
<dbReference type="InterPro" id="IPR050742">
    <property type="entry name" value="Helicase_Restrict-Modif_Enz"/>
</dbReference>
<dbReference type="InterPro" id="IPR006935">
    <property type="entry name" value="Helicase/UvrB_N"/>
</dbReference>
<dbReference type="RefSeq" id="WP_048593739.1">
    <property type="nucleotide sequence ID" value="NZ_CVLB01000001.1"/>
</dbReference>
<keyword evidence="5" id="KW-1185">Reference proteome</keyword>
<dbReference type="SMART" id="SM00487">
    <property type="entry name" value="DEXDc"/>
    <property type="match status" value="1"/>
</dbReference>
<dbReference type="AlphaFoldDB" id="A0A0G4K4Z1"/>
<keyword evidence="2" id="KW-0812">Transmembrane</keyword>
<evidence type="ECO:0000313" key="5">
    <source>
        <dbReference type="Proteomes" id="UP000043763"/>
    </source>
</evidence>
<evidence type="ECO:0000256" key="2">
    <source>
        <dbReference type="SAM" id="Phobius"/>
    </source>
</evidence>
<organism evidence="4 5">
    <name type="scientific">Brachyspira suanatina</name>
    <dbReference type="NCBI Taxonomy" id="381802"/>
    <lineage>
        <taxon>Bacteria</taxon>
        <taxon>Pseudomonadati</taxon>
        <taxon>Spirochaetota</taxon>
        <taxon>Spirochaetia</taxon>
        <taxon>Brachyspirales</taxon>
        <taxon>Brachyspiraceae</taxon>
        <taxon>Brachyspira</taxon>
    </lineage>
</organism>
<proteinExistence type="predicted"/>
<feature type="transmembrane region" description="Helical" evidence="2">
    <location>
        <begin position="62"/>
        <end position="84"/>
    </location>
</feature>
<dbReference type="CDD" id="cd18785">
    <property type="entry name" value="SF2_C"/>
    <property type="match status" value="1"/>
</dbReference>
<evidence type="ECO:0000259" key="3">
    <source>
        <dbReference type="PROSITE" id="PS51192"/>
    </source>
</evidence>
<sequence>MLSNMLQNIIQSEIGRKTIEKIEIPISITKNIKNTLRPYQLNSLQYFIAYLNEYDNNKNKHLMFNMATGSGKTLIMASLILYLYEKGYRNFLFFVNSVNIIDKTRENFFNISSNKYLFNNEIIIDNKNVEIKEVNNFDYSDEYNINIFVTSIQYLHNLLRENKENAFDITNLQDKKIVILADEAHHFNAETSKNKILQKGLFEEEKSNEKEIIKNDSWESTVQTIFQSNKENFLFEFTATIDYENKSIVDKYLDKTIFKYDLLKFRQDLYSKEIDIIQNDVDKKYLMLGAVILSEYRREIASNNGVDLKPIILFKAHKLIKESQANQEIFNDLIDNLKEKDINKLYKSNIKENDKKNIIYKAIEYFKNKYEDFDIFISRIKEAFKIEYQLITNEKTKSSEEKNDKDSKEMSKQNKLLNTLENKDNPIRVIFSVNKLNEGWDVLNLFDIVRLYETRDADTKNKKAGKTTISEAQLIGRGARYYPLKIDYYNDDEIYKRKYDKDLDNDKRILETLYYHSIKDSRYISELRTVLREHGLLDDVYCREEDFKLKENVKKYADTNFIFSNRKEEKARFYKEDKTLVGNKKSFADIRADLNKFEFQYFCKTGSIKIEHAINEENKNLTESEKLKNRVIESLGCPEDIEFYKINKYIRLYAWYKMNYGFDKLKQKFPDLKNIDELFDHFSDIKFKFFNLNDKYINTNDEYINFLTTDFYPKLIKIIDENYSEYIGTKEFYPQLIKDVFREKKKKIYDEKLCADMEKIEYYAQNILYADSNLEIDFSTKHINDVIEYLKEKGYNNIYLFRNDQDLAIYNFDNGTAFYPDFILICEYKKEQIHYQVFLEPKGNHLESSPEEKAKQDFLLSIKNDSTLNKDIFELDTDKYILFGMRFFTDQMDIQKWNDELKNEFKG</sequence>
<dbReference type="Gene3D" id="3.40.50.300">
    <property type="entry name" value="P-loop containing nucleotide triphosphate hydrolases"/>
    <property type="match status" value="1"/>
</dbReference>
<gene>
    <name evidence="4" type="ORF">BRSU_0625</name>
</gene>
<dbReference type="PROSITE" id="PS51192">
    <property type="entry name" value="HELICASE_ATP_BIND_1"/>
    <property type="match status" value="1"/>
</dbReference>
<feature type="region of interest" description="Disordered" evidence="1">
    <location>
        <begin position="397"/>
        <end position="417"/>
    </location>
</feature>